<evidence type="ECO:0000256" key="5">
    <source>
        <dbReference type="ARBA" id="ARBA00022777"/>
    </source>
</evidence>
<accession>A0A8S0TUC7</accession>
<dbReference type="PROSITE" id="PS00108">
    <property type="entry name" value="PROTEIN_KINASE_ST"/>
    <property type="match status" value="1"/>
</dbReference>
<evidence type="ECO:0000259" key="15">
    <source>
        <dbReference type="PROSITE" id="PS50011"/>
    </source>
</evidence>
<evidence type="ECO:0000256" key="2">
    <source>
        <dbReference type="ARBA" id="ARBA00022679"/>
    </source>
</evidence>
<dbReference type="OrthoDB" id="785331at2759"/>
<dbReference type="SUPFAM" id="SSF56112">
    <property type="entry name" value="Protein kinase-like (PK-like)"/>
    <property type="match status" value="1"/>
</dbReference>
<dbReference type="PROSITE" id="PS50011">
    <property type="entry name" value="PROTEIN_KINASE_DOM"/>
    <property type="match status" value="1"/>
</dbReference>
<dbReference type="Pfam" id="PF07714">
    <property type="entry name" value="PK_Tyr_Ser-Thr"/>
    <property type="match status" value="1"/>
</dbReference>
<keyword evidence="7" id="KW-1015">Disulfide bond</keyword>
<dbReference type="Pfam" id="PF08276">
    <property type="entry name" value="PAN_2"/>
    <property type="match status" value="1"/>
</dbReference>
<keyword evidence="5 11" id="KW-0418">Kinase</keyword>
<feature type="domain" description="Protein kinase" evidence="15">
    <location>
        <begin position="552"/>
        <end position="836"/>
    </location>
</feature>
<keyword evidence="13" id="KW-0812">Transmembrane</keyword>
<dbReference type="InterPro" id="IPR000742">
    <property type="entry name" value="EGF"/>
</dbReference>
<dbReference type="PROSITE" id="PS50948">
    <property type="entry name" value="PAN"/>
    <property type="match status" value="1"/>
</dbReference>
<evidence type="ECO:0000256" key="13">
    <source>
        <dbReference type="SAM" id="Phobius"/>
    </source>
</evidence>
<keyword evidence="2 11" id="KW-0808">Transferase</keyword>
<dbReference type="SMART" id="SM00220">
    <property type="entry name" value="S_TKc"/>
    <property type="match status" value="1"/>
</dbReference>
<dbReference type="Gene3D" id="2.90.10.10">
    <property type="entry name" value="Bulb-type lectin domain"/>
    <property type="match status" value="1"/>
</dbReference>
<comment type="caution">
    <text evidence="12">Lacks conserved residue(s) required for the propagation of feature annotation.</text>
</comment>
<organism evidence="19 20">
    <name type="scientific">Olea europaea subsp. europaea</name>
    <dbReference type="NCBI Taxonomy" id="158383"/>
    <lineage>
        <taxon>Eukaryota</taxon>
        <taxon>Viridiplantae</taxon>
        <taxon>Streptophyta</taxon>
        <taxon>Embryophyta</taxon>
        <taxon>Tracheophyta</taxon>
        <taxon>Spermatophyta</taxon>
        <taxon>Magnoliopsida</taxon>
        <taxon>eudicotyledons</taxon>
        <taxon>Gunneridae</taxon>
        <taxon>Pentapetalae</taxon>
        <taxon>asterids</taxon>
        <taxon>lamiids</taxon>
        <taxon>Lamiales</taxon>
        <taxon>Oleaceae</taxon>
        <taxon>Oleeae</taxon>
        <taxon>Olea</taxon>
    </lineage>
</organism>
<evidence type="ECO:0000256" key="14">
    <source>
        <dbReference type="SAM" id="SignalP"/>
    </source>
</evidence>
<dbReference type="SMART" id="SM00473">
    <property type="entry name" value="PAN_AP"/>
    <property type="match status" value="1"/>
</dbReference>
<feature type="domain" description="Apple" evidence="18">
    <location>
        <begin position="345"/>
        <end position="426"/>
    </location>
</feature>
<keyword evidence="1 11" id="KW-0723">Serine/threonine-protein kinase</keyword>
<comment type="catalytic activity">
    <reaction evidence="10 11">
        <text>L-seryl-[protein] + ATP = O-phospho-L-seryl-[protein] + ADP + H(+)</text>
        <dbReference type="Rhea" id="RHEA:17989"/>
        <dbReference type="Rhea" id="RHEA-COMP:9863"/>
        <dbReference type="Rhea" id="RHEA-COMP:11604"/>
        <dbReference type="ChEBI" id="CHEBI:15378"/>
        <dbReference type="ChEBI" id="CHEBI:29999"/>
        <dbReference type="ChEBI" id="CHEBI:30616"/>
        <dbReference type="ChEBI" id="CHEBI:83421"/>
        <dbReference type="ChEBI" id="CHEBI:456216"/>
        <dbReference type="EC" id="2.7.11.1"/>
    </reaction>
</comment>
<comment type="catalytic activity">
    <reaction evidence="9 11">
        <text>L-threonyl-[protein] + ATP = O-phospho-L-threonyl-[protein] + ADP + H(+)</text>
        <dbReference type="Rhea" id="RHEA:46608"/>
        <dbReference type="Rhea" id="RHEA-COMP:11060"/>
        <dbReference type="Rhea" id="RHEA-COMP:11605"/>
        <dbReference type="ChEBI" id="CHEBI:15378"/>
        <dbReference type="ChEBI" id="CHEBI:30013"/>
        <dbReference type="ChEBI" id="CHEBI:30616"/>
        <dbReference type="ChEBI" id="CHEBI:61977"/>
        <dbReference type="ChEBI" id="CHEBI:456216"/>
        <dbReference type="EC" id="2.7.11.1"/>
    </reaction>
</comment>
<dbReference type="CDD" id="cd01098">
    <property type="entry name" value="PAN_AP_plant"/>
    <property type="match status" value="1"/>
</dbReference>
<keyword evidence="8" id="KW-0325">Glycoprotein</keyword>
<dbReference type="GO" id="GO:0048544">
    <property type="term" value="P:recognition of pollen"/>
    <property type="evidence" value="ECO:0007669"/>
    <property type="project" value="InterPro"/>
</dbReference>
<dbReference type="Gene3D" id="1.10.510.10">
    <property type="entry name" value="Transferase(Phosphotransferase) domain 1"/>
    <property type="match status" value="1"/>
</dbReference>
<keyword evidence="3 14" id="KW-0732">Signal</keyword>
<dbReference type="SUPFAM" id="SSF51110">
    <property type="entry name" value="alpha-D-mannose-specific plant lectins"/>
    <property type="match status" value="1"/>
</dbReference>
<dbReference type="FunFam" id="2.90.10.10:FF:000001">
    <property type="entry name" value="G-type lectin S-receptor-like serine/threonine-protein kinase"/>
    <property type="match status" value="1"/>
</dbReference>
<evidence type="ECO:0000259" key="16">
    <source>
        <dbReference type="PROSITE" id="PS50026"/>
    </source>
</evidence>
<dbReference type="EMBL" id="CACTIH010007325">
    <property type="protein sequence ID" value="CAA3009732.1"/>
    <property type="molecule type" value="Genomic_DNA"/>
</dbReference>
<dbReference type="InterPro" id="IPR036426">
    <property type="entry name" value="Bulb-type_lectin_dom_sf"/>
</dbReference>
<feature type="transmembrane region" description="Helical" evidence="13">
    <location>
        <begin position="491"/>
        <end position="513"/>
    </location>
</feature>
<dbReference type="Pfam" id="PF00954">
    <property type="entry name" value="S_locus_glycop"/>
    <property type="match status" value="1"/>
</dbReference>
<dbReference type="CDD" id="cd14066">
    <property type="entry name" value="STKc_IRAK"/>
    <property type="match status" value="1"/>
</dbReference>
<dbReference type="PIRSF" id="PIRSF000641">
    <property type="entry name" value="SRK"/>
    <property type="match status" value="1"/>
</dbReference>
<name>A0A8S0TUC7_OLEEU</name>
<evidence type="ECO:0000259" key="18">
    <source>
        <dbReference type="PROSITE" id="PS50948"/>
    </source>
</evidence>
<keyword evidence="20" id="KW-1185">Reference proteome</keyword>
<dbReference type="InterPro" id="IPR003609">
    <property type="entry name" value="Pan_app"/>
</dbReference>
<evidence type="ECO:0000256" key="4">
    <source>
        <dbReference type="ARBA" id="ARBA00022741"/>
    </source>
</evidence>
<comment type="similarity">
    <text evidence="11">Belongs to the protein kinase superfamily. Ser/Thr protein kinase family.</text>
</comment>
<dbReference type="FunFam" id="3.30.200.20:FF:000195">
    <property type="entry name" value="G-type lectin S-receptor-like serine/threonine-protein kinase"/>
    <property type="match status" value="1"/>
</dbReference>
<keyword evidence="12" id="KW-0245">EGF-like domain</keyword>
<sequence>MHEISMNNIWYVFCLMPLLCSLLKISALTYSITTSQSLNDGETIASEGGSFELGFFSPGSSSNRYLGIWYKNIPIRTVVWVANRQNPLKDLSGTLMINSTSSLVLSDRNNSVVWSTKPSNGGQDLILQLLDSGNLVLRDNRDGNTDVYLWQSFDYPSDTLLPGMKLGWDLRTGLSKGLSSWKNFDDPSPGTLSNGIELGDYPQVVMWKGSRKFFRGGPWNGLRFSGAPELRINPVFGFEFVSNQEEVYYMYQLKNKSVITRLLLNETTSSRQRYVWLEAEQSWKLYASVPRDYCDNYALCGANGICSISDSPVCKCLEGFKPKSAQSWNAIDWSQGCIRNEPLDCQRKHGFIKFSGLKLPDTTHSWINKSMNLKECRETCLKNCSCNAYTNSDISGRGSGCALWFGDLVDIRTFSDGGQDLYIRMPASNKGISSVLGSSALAGSVQKKINCYIYSSKAHILAKFSVMLHFVVCSADQYCTNLTADRPPARVVVIIVAAIAAICVVLLVSYCVCRRKTKLEGEIGDSITECPKEDMDLPIFNLATISHATDNFSVKKKLGEGGFGPVYKGTLEDGQNIAVKKLSKSSGQGINEFKNEVKLIEKLQHRNLVKLLGCCIEGEEKILIYEYLLNGSLDSFVFDRTRGKLLDWPKRFNIICGVARGLLYLHQDSRLRIIHRDLKASNVLLDKELNPKISDFGMARTFGGDESGETTKRVVGTYGYMAPEYAFYGLFSVKSDVFSFGILLLEILSGKKNRGFDHPLSQNLIGYGWRLWTEGRPLELIDSLLEDTAIQPEMLRCIHIALLCVQQSPEDRPTMSSVVLMLNGESTLPQPKHPGFLIDLIPGETGPSSSKDPCSANYFSITSLEAR</sequence>
<evidence type="ECO:0000259" key="17">
    <source>
        <dbReference type="PROSITE" id="PS50927"/>
    </source>
</evidence>
<evidence type="ECO:0000256" key="7">
    <source>
        <dbReference type="ARBA" id="ARBA00023157"/>
    </source>
</evidence>
<gene>
    <name evidence="19" type="ORF">OLEA9_A054802</name>
</gene>
<dbReference type="FunFam" id="1.10.510.10:FF:000060">
    <property type="entry name" value="G-type lectin S-receptor-like serine/threonine-protein kinase"/>
    <property type="match status" value="1"/>
</dbReference>
<dbReference type="GO" id="GO:0005524">
    <property type="term" value="F:ATP binding"/>
    <property type="evidence" value="ECO:0007669"/>
    <property type="project" value="UniProtKB-KW"/>
</dbReference>
<dbReference type="PROSITE" id="PS50927">
    <property type="entry name" value="BULB_LECTIN"/>
    <property type="match status" value="1"/>
</dbReference>
<dbReference type="InterPro" id="IPR011009">
    <property type="entry name" value="Kinase-like_dom_sf"/>
</dbReference>
<evidence type="ECO:0000256" key="12">
    <source>
        <dbReference type="PROSITE-ProRule" id="PRU00076"/>
    </source>
</evidence>
<evidence type="ECO:0000256" key="3">
    <source>
        <dbReference type="ARBA" id="ARBA00022729"/>
    </source>
</evidence>
<proteinExistence type="inferred from homology"/>
<dbReference type="AlphaFoldDB" id="A0A8S0TUC7"/>
<dbReference type="Gramene" id="OE9A054802T4">
    <property type="protein sequence ID" value="OE9A054802C4"/>
    <property type="gene ID" value="OE9A054802"/>
</dbReference>
<dbReference type="InterPro" id="IPR001480">
    <property type="entry name" value="Bulb-type_lectin_dom"/>
</dbReference>
<dbReference type="SMART" id="SM00108">
    <property type="entry name" value="B_lectin"/>
    <property type="match status" value="1"/>
</dbReference>
<evidence type="ECO:0000256" key="6">
    <source>
        <dbReference type="ARBA" id="ARBA00022840"/>
    </source>
</evidence>
<protein>
    <recommendedName>
        <fullName evidence="11">Receptor-like serine/threonine-protein kinase</fullName>
        <ecNumber evidence="11">2.7.11.1</ecNumber>
    </recommendedName>
</protein>
<evidence type="ECO:0000256" key="9">
    <source>
        <dbReference type="ARBA" id="ARBA00047899"/>
    </source>
</evidence>
<dbReference type="InterPro" id="IPR001245">
    <property type="entry name" value="Ser-Thr/Tyr_kinase_cat_dom"/>
</dbReference>
<dbReference type="PANTHER" id="PTHR32444">
    <property type="entry name" value="BULB-TYPE LECTIN DOMAIN-CONTAINING PROTEIN"/>
    <property type="match status" value="1"/>
</dbReference>
<keyword evidence="4 11" id="KW-0547">Nucleotide-binding</keyword>
<evidence type="ECO:0000313" key="20">
    <source>
        <dbReference type="Proteomes" id="UP000594638"/>
    </source>
</evidence>
<evidence type="ECO:0000256" key="10">
    <source>
        <dbReference type="ARBA" id="ARBA00048679"/>
    </source>
</evidence>
<dbReference type="PROSITE" id="PS50026">
    <property type="entry name" value="EGF_3"/>
    <property type="match status" value="1"/>
</dbReference>
<comment type="caution">
    <text evidence="19">The sequence shown here is derived from an EMBL/GenBank/DDBJ whole genome shotgun (WGS) entry which is preliminary data.</text>
</comment>
<keyword evidence="13" id="KW-1133">Transmembrane helix</keyword>
<evidence type="ECO:0000256" key="8">
    <source>
        <dbReference type="ARBA" id="ARBA00023180"/>
    </source>
</evidence>
<feature type="chain" id="PRO_5035826090" description="Receptor-like serine/threonine-protein kinase" evidence="14">
    <location>
        <begin position="28"/>
        <end position="867"/>
    </location>
</feature>
<feature type="signal peptide" evidence="14">
    <location>
        <begin position="1"/>
        <end position="27"/>
    </location>
</feature>
<evidence type="ECO:0000313" key="19">
    <source>
        <dbReference type="EMBL" id="CAA3009732.1"/>
    </source>
</evidence>
<reference evidence="19 20" key="1">
    <citation type="submission" date="2019-12" db="EMBL/GenBank/DDBJ databases">
        <authorList>
            <person name="Alioto T."/>
            <person name="Alioto T."/>
            <person name="Gomez Garrido J."/>
        </authorList>
    </citation>
    <scope>NUCLEOTIDE SEQUENCE [LARGE SCALE GENOMIC DNA]</scope>
</reference>
<dbReference type="PANTHER" id="PTHR32444:SF244">
    <property type="entry name" value="RECEPTOR-LIKE SERINE_THREONINE-PROTEIN KINASE"/>
    <property type="match status" value="1"/>
</dbReference>
<dbReference type="EC" id="2.7.11.1" evidence="11"/>
<dbReference type="Gene3D" id="3.30.200.20">
    <property type="entry name" value="Phosphorylase Kinase, domain 1"/>
    <property type="match status" value="1"/>
</dbReference>
<evidence type="ECO:0000256" key="1">
    <source>
        <dbReference type="ARBA" id="ARBA00022527"/>
    </source>
</evidence>
<dbReference type="InterPro" id="IPR008271">
    <property type="entry name" value="Ser/Thr_kinase_AS"/>
</dbReference>
<dbReference type="InterPro" id="IPR024171">
    <property type="entry name" value="SRK-like_kinase"/>
</dbReference>
<dbReference type="Proteomes" id="UP000594638">
    <property type="component" value="Unassembled WGS sequence"/>
</dbReference>
<keyword evidence="13" id="KW-0472">Membrane</keyword>
<keyword evidence="6 11" id="KW-0067">ATP-binding</keyword>
<dbReference type="InterPro" id="IPR000719">
    <property type="entry name" value="Prot_kinase_dom"/>
</dbReference>
<feature type="domain" description="EGF-like" evidence="16">
    <location>
        <begin position="290"/>
        <end position="326"/>
    </location>
</feature>
<dbReference type="CDD" id="cd00028">
    <property type="entry name" value="B_lectin"/>
    <property type="match status" value="1"/>
</dbReference>
<evidence type="ECO:0000256" key="11">
    <source>
        <dbReference type="PIRNR" id="PIRNR000641"/>
    </source>
</evidence>
<dbReference type="Pfam" id="PF01453">
    <property type="entry name" value="B_lectin"/>
    <property type="match status" value="1"/>
</dbReference>
<dbReference type="GO" id="GO:0004674">
    <property type="term" value="F:protein serine/threonine kinase activity"/>
    <property type="evidence" value="ECO:0007669"/>
    <property type="project" value="UniProtKB-KW"/>
</dbReference>
<feature type="domain" description="Bulb-type lectin" evidence="17">
    <location>
        <begin position="29"/>
        <end position="150"/>
    </location>
</feature>
<dbReference type="InterPro" id="IPR000858">
    <property type="entry name" value="S_locus_glycoprot_dom"/>
</dbReference>